<evidence type="ECO:0000313" key="2">
    <source>
        <dbReference type="EMBL" id="MBC9798668.1"/>
    </source>
</evidence>
<dbReference type="AlphaFoldDB" id="A0A926Q4J5"/>
<dbReference type="Pfam" id="PF20508">
    <property type="entry name" value="DUF6734"/>
    <property type="match status" value="1"/>
</dbReference>
<protein>
    <recommendedName>
        <fullName evidence="1">DUF6734 domain-containing protein</fullName>
    </recommendedName>
</protein>
<comment type="caution">
    <text evidence="2">The sequence shown here is derived from an EMBL/GenBank/DDBJ whole genome shotgun (WGS) entry which is preliminary data.</text>
</comment>
<keyword evidence="3" id="KW-1185">Reference proteome</keyword>
<feature type="domain" description="DUF6734" evidence="1">
    <location>
        <begin position="3"/>
        <end position="71"/>
    </location>
</feature>
<dbReference type="Proteomes" id="UP000653730">
    <property type="component" value="Unassembled WGS sequence"/>
</dbReference>
<evidence type="ECO:0000313" key="3">
    <source>
        <dbReference type="Proteomes" id="UP000653730"/>
    </source>
</evidence>
<gene>
    <name evidence="2" type="ORF">IBL28_22075</name>
</gene>
<dbReference type="InterPro" id="IPR046621">
    <property type="entry name" value="DUF6734"/>
</dbReference>
<proteinExistence type="predicted"/>
<dbReference type="EMBL" id="JACVDC010000156">
    <property type="protein sequence ID" value="MBC9798668.1"/>
    <property type="molecule type" value="Genomic_DNA"/>
</dbReference>
<evidence type="ECO:0000259" key="1">
    <source>
        <dbReference type="Pfam" id="PF20508"/>
    </source>
</evidence>
<reference evidence="2 3" key="1">
    <citation type="submission" date="2020-09" db="EMBL/GenBank/DDBJ databases">
        <title>Sinomicrobium weinanense sp. nov., a halophilic bacteria isolated from saline-alkali soil.</title>
        <authorList>
            <person name="Wu P."/>
            <person name="Ren H."/>
            <person name="Mei Y."/>
            <person name="Liang Y."/>
            <person name="Chen Z."/>
        </authorList>
    </citation>
    <scope>NUCLEOTIDE SEQUENCE [LARGE SCALE GENOMIC DNA]</scope>
    <source>
        <strain evidence="2 3">FJxs</strain>
    </source>
</reference>
<name>A0A926Q4J5_9FLAO</name>
<accession>A0A926Q4J5</accession>
<organism evidence="2 3">
    <name type="scientific">Sinomicrobium weinanense</name>
    <dbReference type="NCBI Taxonomy" id="2842200"/>
    <lineage>
        <taxon>Bacteria</taxon>
        <taxon>Pseudomonadati</taxon>
        <taxon>Bacteroidota</taxon>
        <taxon>Flavobacteriia</taxon>
        <taxon>Flavobacteriales</taxon>
        <taxon>Flavobacteriaceae</taxon>
        <taxon>Sinomicrobium</taxon>
    </lineage>
</organism>
<sequence length="237" mass="28401">MTLEQNKPVETLIDIQIDDNGYIGFGDFESVPFNKTYLHLLGHFKRDLRTCKMLESYVIRYFPEKFKLLIDLFDKTGYTWIKFPKFYSFSLKQNNDIIDNFLVQIKKGDINSLELPHFFLARDLLSVDLPKRFHQYLLKKEIFSIYLYPIYDVQHNSNGNTLLKIKNLEDENFILEVDEIDLIIMKTIKKPIRYDSFISNMKNYVEDRDNEIENQLIELINKRIIFLITCKLILIYK</sequence>